<comment type="caution">
    <text evidence="3">The sequence shown here is derived from an EMBL/GenBank/DDBJ whole genome shotgun (WGS) entry which is preliminary data.</text>
</comment>
<dbReference type="PANTHER" id="PTHR21497">
    <property type="entry name" value="UBIQUITIN LIGASE E3 ALPHA-RELATED"/>
    <property type="match status" value="1"/>
</dbReference>
<dbReference type="GO" id="GO:0016567">
    <property type="term" value="P:protein ubiquitination"/>
    <property type="evidence" value="ECO:0007669"/>
    <property type="project" value="UniProtKB-UniRule"/>
</dbReference>
<name>X6LFW9_RETFI</name>
<evidence type="ECO:0000313" key="4">
    <source>
        <dbReference type="Proteomes" id="UP000023152"/>
    </source>
</evidence>
<feature type="compositionally biased region" description="Low complexity" evidence="2">
    <location>
        <begin position="45"/>
        <end position="58"/>
    </location>
</feature>
<keyword evidence="4" id="KW-1185">Reference proteome</keyword>
<dbReference type="InterPro" id="IPR039164">
    <property type="entry name" value="UBR1-like"/>
</dbReference>
<comment type="function">
    <text evidence="1">Ubiquitin ligase protein which is a component of the N-end rule pathway. Recognizes and binds to proteins bearing specific N-terminal residues that are destabilizing according to the N-end rule, leading to their ubiquitination and subsequent degradation.</text>
</comment>
<evidence type="ECO:0000256" key="1">
    <source>
        <dbReference type="RuleBase" id="RU366018"/>
    </source>
</evidence>
<dbReference type="EC" id="2.3.2.27" evidence="1"/>
<dbReference type="EMBL" id="ASPP01041005">
    <property type="protein sequence ID" value="ETO00449.1"/>
    <property type="molecule type" value="Genomic_DNA"/>
</dbReference>
<comment type="similarity">
    <text evidence="1">Belongs to the E3 ubiquitin-protein ligase UBR1-like family.</text>
</comment>
<comment type="pathway">
    <text evidence="1">Protein modification; protein ubiquitination.</text>
</comment>
<dbReference type="OrthoDB" id="26387at2759"/>
<evidence type="ECO:0000256" key="2">
    <source>
        <dbReference type="SAM" id="MobiDB-lite"/>
    </source>
</evidence>
<accession>X6LFW9</accession>
<dbReference type="Proteomes" id="UP000023152">
    <property type="component" value="Unassembled WGS sequence"/>
</dbReference>
<keyword evidence="1" id="KW-0833">Ubl conjugation pathway</keyword>
<dbReference type="GO" id="GO:0071596">
    <property type="term" value="P:ubiquitin-dependent protein catabolic process via the N-end rule pathway"/>
    <property type="evidence" value="ECO:0007669"/>
    <property type="project" value="UniProtKB-UniRule"/>
</dbReference>
<sequence>MSQEEIETAIIIEMEMAREEVKTEAIEHKDSNQMAASMDSDWKDNSNNNSNNSNNSSSKDVELPQKIGTVVWYLCQLSTHPSLPHPHRSRAKPRDGVTPETRLIEDMLSKCYDLNDPSLRDAMHLYWTSLTQEQSPSKKDRKQQMQRAQKNAMKQMEKQKKLFQMKNSQILDEDILNEKKEGLIHGIGYNYSCVSCHSTENSDQMGLLAFATSDRDIGHVAHDRGEKKSGGETHRQGVQWTFCGHAMHFFCFNEYFAGLYQRIENPPVLRSSHHEFVCPYCK</sequence>
<dbReference type="PANTHER" id="PTHR21497:SF24">
    <property type="entry name" value="E3 UBIQUITIN-PROTEIN LIGASE UBR1"/>
    <property type="match status" value="1"/>
</dbReference>
<reference evidence="3 4" key="1">
    <citation type="journal article" date="2013" name="Curr. Biol.">
        <title>The Genome of the Foraminiferan Reticulomyxa filosa.</title>
        <authorList>
            <person name="Glockner G."/>
            <person name="Hulsmann N."/>
            <person name="Schleicher M."/>
            <person name="Noegel A.A."/>
            <person name="Eichinger L."/>
            <person name="Gallinger C."/>
            <person name="Pawlowski J."/>
            <person name="Sierra R."/>
            <person name="Euteneuer U."/>
            <person name="Pillet L."/>
            <person name="Moustafa A."/>
            <person name="Platzer M."/>
            <person name="Groth M."/>
            <person name="Szafranski K."/>
            <person name="Schliwa M."/>
        </authorList>
    </citation>
    <scope>NUCLEOTIDE SEQUENCE [LARGE SCALE GENOMIC DNA]</scope>
</reference>
<feature type="region of interest" description="Disordered" evidence="2">
    <location>
        <begin position="26"/>
        <end position="61"/>
    </location>
</feature>
<keyword evidence="1" id="KW-0808">Transferase</keyword>
<keyword evidence="1" id="KW-0862">Zinc</keyword>
<feature type="region of interest" description="Disordered" evidence="2">
    <location>
        <begin position="131"/>
        <end position="151"/>
    </location>
</feature>
<dbReference type="GO" id="GO:0061630">
    <property type="term" value="F:ubiquitin protein ligase activity"/>
    <property type="evidence" value="ECO:0007669"/>
    <property type="project" value="UniProtKB-UniRule"/>
</dbReference>
<keyword evidence="1" id="KW-0479">Metal-binding</keyword>
<feature type="non-terminal residue" evidence="3">
    <location>
        <position position="282"/>
    </location>
</feature>
<gene>
    <name evidence="3" type="ORF">RFI_36995</name>
</gene>
<dbReference type="UniPathway" id="UPA00143"/>
<comment type="catalytic activity">
    <reaction evidence="1">
        <text>S-ubiquitinyl-[E2 ubiquitin-conjugating enzyme]-L-cysteine + [acceptor protein]-L-lysine = [E2 ubiquitin-conjugating enzyme]-L-cysteine + N(6)-ubiquitinyl-[acceptor protein]-L-lysine.</text>
        <dbReference type="EC" id="2.3.2.27"/>
    </reaction>
</comment>
<evidence type="ECO:0000313" key="3">
    <source>
        <dbReference type="EMBL" id="ETO00449.1"/>
    </source>
</evidence>
<proteinExistence type="inferred from homology"/>
<protein>
    <recommendedName>
        <fullName evidence="1">E3 ubiquitin-protein ligase</fullName>
        <ecNumber evidence="1">2.3.2.27</ecNumber>
    </recommendedName>
</protein>
<organism evidence="3 4">
    <name type="scientific">Reticulomyxa filosa</name>
    <dbReference type="NCBI Taxonomy" id="46433"/>
    <lineage>
        <taxon>Eukaryota</taxon>
        <taxon>Sar</taxon>
        <taxon>Rhizaria</taxon>
        <taxon>Retaria</taxon>
        <taxon>Foraminifera</taxon>
        <taxon>Monothalamids</taxon>
        <taxon>Reticulomyxidae</taxon>
        <taxon>Reticulomyxa</taxon>
    </lineage>
</organism>
<dbReference type="GO" id="GO:0005737">
    <property type="term" value="C:cytoplasm"/>
    <property type="evidence" value="ECO:0007669"/>
    <property type="project" value="TreeGrafter"/>
</dbReference>
<dbReference type="GO" id="GO:0008270">
    <property type="term" value="F:zinc ion binding"/>
    <property type="evidence" value="ECO:0007669"/>
    <property type="project" value="UniProtKB-UniRule"/>
</dbReference>
<keyword evidence="1" id="KW-0863">Zinc-finger</keyword>
<dbReference type="AlphaFoldDB" id="X6LFW9"/>
<dbReference type="GO" id="GO:0000151">
    <property type="term" value="C:ubiquitin ligase complex"/>
    <property type="evidence" value="ECO:0007669"/>
    <property type="project" value="TreeGrafter"/>
</dbReference>